<protein>
    <submittedName>
        <fullName evidence="1">YjjG family noncanonical pyrimidine nucleotidase</fullName>
    </submittedName>
</protein>
<dbReference type="SFLD" id="SFLDS00003">
    <property type="entry name" value="Haloacid_Dehalogenase"/>
    <property type="match status" value="1"/>
</dbReference>
<dbReference type="SFLD" id="SFLDG01129">
    <property type="entry name" value="C1.5:_HAD__Beta-PGM__Phosphata"/>
    <property type="match status" value="1"/>
</dbReference>
<dbReference type="SUPFAM" id="SSF56784">
    <property type="entry name" value="HAD-like"/>
    <property type="match status" value="1"/>
</dbReference>
<gene>
    <name evidence="1" type="ORF">OO016_13890</name>
</gene>
<dbReference type="EMBL" id="JAPFQP010000004">
    <property type="protein sequence ID" value="MCX2720701.1"/>
    <property type="molecule type" value="Genomic_DNA"/>
</dbReference>
<keyword evidence="2" id="KW-1185">Reference proteome</keyword>
<dbReference type="InterPro" id="IPR006439">
    <property type="entry name" value="HAD-SF_hydro_IA"/>
</dbReference>
<dbReference type="Gene3D" id="1.10.150.240">
    <property type="entry name" value="Putative phosphatase, domain 2"/>
    <property type="match status" value="1"/>
</dbReference>
<dbReference type="InterPro" id="IPR036412">
    <property type="entry name" value="HAD-like_sf"/>
</dbReference>
<dbReference type="InterPro" id="IPR052550">
    <property type="entry name" value="Pyrimidine_5'-ntase_YjjG"/>
</dbReference>
<comment type="caution">
    <text evidence="1">The sequence shown here is derived from an EMBL/GenBank/DDBJ whole genome shotgun (WGS) entry which is preliminary data.</text>
</comment>
<dbReference type="PANTHER" id="PTHR47478">
    <property type="match status" value="1"/>
</dbReference>
<proteinExistence type="predicted"/>
<dbReference type="Gene3D" id="3.40.50.1000">
    <property type="entry name" value="HAD superfamily/HAD-like"/>
    <property type="match status" value="1"/>
</dbReference>
<evidence type="ECO:0000313" key="2">
    <source>
        <dbReference type="Proteomes" id="UP001207116"/>
    </source>
</evidence>
<dbReference type="PRINTS" id="PR00413">
    <property type="entry name" value="HADHALOGNASE"/>
</dbReference>
<dbReference type="RefSeq" id="WP_266015251.1">
    <property type="nucleotide sequence ID" value="NZ_JAPFQP010000004.1"/>
</dbReference>
<sequence length="229" mass="26750">MYKELVTDVFFDLDHTLWDFEKNSALTFEKIFKENELEVNLERFLKIYTPINLAYWKLYREEKISKPELRYARLRNTFDQLSITVEDELISTLSVQYIEHLSTFNYLVPNTLSILDYLYPKYRLHIITNGFQEVQQKKLENASIAAYFEHVIDSETAGVKKPNPYIFTYSLEKAAVAPEKAIMIGDNLEADVLGARAVGLHTLHFNVHKDPSHQHGEIIDDLIEIKAYL</sequence>
<organism evidence="1 2">
    <name type="scientific">Lentiprolixibacter aurantiacus</name>
    <dbReference type="NCBI Taxonomy" id="2993939"/>
    <lineage>
        <taxon>Bacteria</taxon>
        <taxon>Pseudomonadati</taxon>
        <taxon>Bacteroidota</taxon>
        <taxon>Flavobacteriia</taxon>
        <taxon>Flavobacteriales</taxon>
        <taxon>Flavobacteriaceae</taxon>
        <taxon>Lentiprolixibacter</taxon>
    </lineage>
</organism>
<dbReference type="InterPro" id="IPR011951">
    <property type="entry name" value="HAD-SF_hydro_IA_YjjG/PynA"/>
</dbReference>
<name>A0AAE3MMY2_9FLAO</name>
<dbReference type="PANTHER" id="PTHR47478:SF1">
    <property type="entry name" value="PYRIMIDINE 5'-NUCLEOTIDASE YJJG"/>
    <property type="match status" value="1"/>
</dbReference>
<dbReference type="Proteomes" id="UP001207116">
    <property type="component" value="Unassembled WGS sequence"/>
</dbReference>
<dbReference type="NCBIfam" id="TIGR02254">
    <property type="entry name" value="YjjG_YfnB"/>
    <property type="match status" value="1"/>
</dbReference>
<dbReference type="InterPro" id="IPR041492">
    <property type="entry name" value="HAD_2"/>
</dbReference>
<dbReference type="InterPro" id="IPR023198">
    <property type="entry name" value="PGP-like_dom2"/>
</dbReference>
<accession>A0AAE3MMY2</accession>
<reference evidence="1" key="1">
    <citation type="submission" date="2022-11" db="EMBL/GenBank/DDBJ databases">
        <title>The characterization of three novel Bacteroidetes species and genomic analysis of their roles in tidal elemental geochemical cycles.</title>
        <authorList>
            <person name="Ma K.-J."/>
        </authorList>
    </citation>
    <scope>NUCLEOTIDE SEQUENCE</scope>
    <source>
        <strain evidence="1">M415</strain>
    </source>
</reference>
<dbReference type="GO" id="GO:0008253">
    <property type="term" value="F:5'-nucleotidase activity"/>
    <property type="evidence" value="ECO:0007669"/>
    <property type="project" value="InterPro"/>
</dbReference>
<dbReference type="AlphaFoldDB" id="A0AAE3MMY2"/>
<dbReference type="InterPro" id="IPR023214">
    <property type="entry name" value="HAD_sf"/>
</dbReference>
<dbReference type="Pfam" id="PF13419">
    <property type="entry name" value="HAD_2"/>
    <property type="match status" value="1"/>
</dbReference>
<dbReference type="NCBIfam" id="TIGR01549">
    <property type="entry name" value="HAD-SF-IA-v1"/>
    <property type="match status" value="1"/>
</dbReference>
<evidence type="ECO:0000313" key="1">
    <source>
        <dbReference type="EMBL" id="MCX2720701.1"/>
    </source>
</evidence>